<organism evidence="4 5">
    <name type="scientific">Dorcoceras hygrometricum</name>
    <dbReference type="NCBI Taxonomy" id="472368"/>
    <lineage>
        <taxon>Eukaryota</taxon>
        <taxon>Viridiplantae</taxon>
        <taxon>Streptophyta</taxon>
        <taxon>Embryophyta</taxon>
        <taxon>Tracheophyta</taxon>
        <taxon>Spermatophyta</taxon>
        <taxon>Magnoliopsida</taxon>
        <taxon>eudicotyledons</taxon>
        <taxon>Gunneridae</taxon>
        <taxon>Pentapetalae</taxon>
        <taxon>asterids</taxon>
        <taxon>lamiids</taxon>
        <taxon>Lamiales</taxon>
        <taxon>Gesneriaceae</taxon>
        <taxon>Didymocarpoideae</taxon>
        <taxon>Trichosporeae</taxon>
        <taxon>Loxocarpinae</taxon>
        <taxon>Dorcoceras</taxon>
    </lineage>
</organism>
<dbReference type="Proteomes" id="UP000250235">
    <property type="component" value="Unassembled WGS sequence"/>
</dbReference>
<keyword evidence="5" id="KW-1185">Reference proteome</keyword>
<dbReference type="AlphaFoldDB" id="A0A2Z7B0R2"/>
<dbReference type="PANTHER" id="PTHR12411">
    <property type="entry name" value="CYSTEINE PROTEASE FAMILY C1-RELATED"/>
    <property type="match status" value="1"/>
</dbReference>
<name>A0A2Z7B0R2_9LAMI</name>
<dbReference type="InterPro" id="IPR000668">
    <property type="entry name" value="Peptidase_C1A_C"/>
</dbReference>
<dbReference type="OrthoDB" id="1716297at2759"/>
<dbReference type="Pfam" id="PF00112">
    <property type="entry name" value="Peptidase_C1"/>
    <property type="match status" value="1"/>
</dbReference>
<gene>
    <name evidence="4" type="ORF">F511_42894</name>
</gene>
<feature type="domain" description="Peptidase C1A papain C-terminal" evidence="3">
    <location>
        <begin position="38"/>
        <end position="104"/>
    </location>
</feature>
<dbReference type="GO" id="GO:0008234">
    <property type="term" value="F:cysteine-type peptidase activity"/>
    <property type="evidence" value="ECO:0007669"/>
    <property type="project" value="InterPro"/>
</dbReference>
<comment type="similarity">
    <text evidence="1">Belongs to the peptidase C1 family.</text>
</comment>
<evidence type="ECO:0000259" key="3">
    <source>
        <dbReference type="Pfam" id="PF00112"/>
    </source>
</evidence>
<dbReference type="GO" id="GO:0006508">
    <property type="term" value="P:proteolysis"/>
    <property type="evidence" value="ECO:0007669"/>
    <property type="project" value="InterPro"/>
</dbReference>
<feature type="region of interest" description="Disordered" evidence="2">
    <location>
        <begin position="13"/>
        <end position="35"/>
    </location>
</feature>
<dbReference type="EMBL" id="KV010954">
    <property type="protein sequence ID" value="KZV26840.1"/>
    <property type="molecule type" value="Genomic_DNA"/>
</dbReference>
<sequence>MANEEFRATYLIPRKDQETRKLRERPPPAKSKGLMVAPSSIDWREKGAVGPVRDQGLCAFGSWAFAAVAAVESAYQIKTGNLTLQELLDCDRQDEGCLGGSTLQCCK</sequence>
<reference evidence="4 5" key="1">
    <citation type="journal article" date="2015" name="Proc. Natl. Acad. Sci. U.S.A.">
        <title>The resurrection genome of Boea hygrometrica: A blueprint for survival of dehydration.</title>
        <authorList>
            <person name="Xiao L."/>
            <person name="Yang G."/>
            <person name="Zhang L."/>
            <person name="Yang X."/>
            <person name="Zhao S."/>
            <person name="Ji Z."/>
            <person name="Zhou Q."/>
            <person name="Hu M."/>
            <person name="Wang Y."/>
            <person name="Chen M."/>
            <person name="Xu Y."/>
            <person name="Jin H."/>
            <person name="Xiao X."/>
            <person name="Hu G."/>
            <person name="Bao F."/>
            <person name="Hu Y."/>
            <person name="Wan P."/>
            <person name="Li L."/>
            <person name="Deng X."/>
            <person name="Kuang T."/>
            <person name="Xiang C."/>
            <person name="Zhu J.K."/>
            <person name="Oliver M.J."/>
            <person name="He Y."/>
        </authorList>
    </citation>
    <scope>NUCLEOTIDE SEQUENCE [LARGE SCALE GENOMIC DNA]</scope>
    <source>
        <strain evidence="5">cv. XS01</strain>
    </source>
</reference>
<dbReference type="InterPro" id="IPR038765">
    <property type="entry name" value="Papain-like_cys_pep_sf"/>
</dbReference>
<dbReference type="SUPFAM" id="SSF54001">
    <property type="entry name" value="Cysteine proteinases"/>
    <property type="match status" value="1"/>
</dbReference>
<protein>
    <recommendedName>
        <fullName evidence="3">Peptidase C1A papain C-terminal domain-containing protein</fullName>
    </recommendedName>
</protein>
<accession>A0A2Z7B0R2</accession>
<evidence type="ECO:0000313" key="4">
    <source>
        <dbReference type="EMBL" id="KZV26840.1"/>
    </source>
</evidence>
<evidence type="ECO:0000256" key="1">
    <source>
        <dbReference type="ARBA" id="ARBA00008455"/>
    </source>
</evidence>
<feature type="compositionally biased region" description="Basic and acidic residues" evidence="2">
    <location>
        <begin position="13"/>
        <end position="27"/>
    </location>
</feature>
<dbReference type="Gene3D" id="3.90.70.10">
    <property type="entry name" value="Cysteine proteinases"/>
    <property type="match status" value="1"/>
</dbReference>
<evidence type="ECO:0000256" key="2">
    <source>
        <dbReference type="SAM" id="MobiDB-lite"/>
    </source>
</evidence>
<proteinExistence type="inferred from homology"/>
<dbReference type="InterPro" id="IPR013128">
    <property type="entry name" value="Peptidase_C1A"/>
</dbReference>
<evidence type="ECO:0000313" key="5">
    <source>
        <dbReference type="Proteomes" id="UP000250235"/>
    </source>
</evidence>